<comment type="subcellular location">
    <subcellularLocation>
        <location evidence="5">Cytoplasm</location>
    </subcellularLocation>
</comment>
<comment type="caution">
    <text evidence="7">The sequence shown here is derived from an EMBL/GenBank/DDBJ whole genome shotgun (WGS) entry which is preliminary data.</text>
</comment>
<dbReference type="EMBL" id="QANS01000002">
    <property type="protein sequence ID" value="PTU32263.1"/>
    <property type="molecule type" value="Genomic_DNA"/>
</dbReference>
<dbReference type="GO" id="GO:0004518">
    <property type="term" value="F:nuclease activity"/>
    <property type="evidence" value="ECO:0007669"/>
    <property type="project" value="UniProtKB-KW"/>
</dbReference>
<dbReference type="GO" id="GO:0005829">
    <property type="term" value="C:cytosol"/>
    <property type="evidence" value="ECO:0007669"/>
    <property type="project" value="TreeGrafter"/>
</dbReference>
<name>A0A2T5MI40_9GAMM</name>
<feature type="domain" description="YqgF/RNase H-like" evidence="6">
    <location>
        <begin position="3"/>
        <end position="99"/>
    </location>
</feature>
<dbReference type="InterPro" id="IPR006641">
    <property type="entry name" value="YqgF/RNaseH-like_dom"/>
</dbReference>
<dbReference type="AlphaFoldDB" id="A0A2T5MI40"/>
<protein>
    <recommendedName>
        <fullName evidence="5">Putative pre-16S rRNA nuclease</fullName>
        <ecNumber evidence="5">3.1.-.-</ecNumber>
    </recommendedName>
</protein>
<reference evidence="7 8" key="1">
    <citation type="submission" date="2018-04" db="EMBL/GenBank/DDBJ databases">
        <title>Novel species isolated from glacier.</title>
        <authorList>
            <person name="Liu Q."/>
            <person name="Xin Y.-H."/>
        </authorList>
    </citation>
    <scope>NUCLEOTIDE SEQUENCE [LARGE SCALE GENOMIC DNA]</scope>
    <source>
        <strain evidence="7 8">GT1R17</strain>
    </source>
</reference>
<evidence type="ECO:0000256" key="3">
    <source>
        <dbReference type="ARBA" id="ARBA00022722"/>
    </source>
</evidence>
<dbReference type="CDD" id="cd16964">
    <property type="entry name" value="YqgF"/>
    <property type="match status" value="1"/>
</dbReference>
<keyword evidence="4 5" id="KW-0378">Hydrolase</keyword>
<dbReference type="HAMAP" id="MF_00651">
    <property type="entry name" value="Nuclease_YqgF"/>
    <property type="match status" value="1"/>
</dbReference>
<dbReference type="RefSeq" id="WP_107939456.1">
    <property type="nucleotide sequence ID" value="NZ_QANS01000002.1"/>
</dbReference>
<evidence type="ECO:0000256" key="5">
    <source>
        <dbReference type="HAMAP-Rule" id="MF_00651"/>
    </source>
</evidence>
<dbReference type="GO" id="GO:0016788">
    <property type="term" value="F:hydrolase activity, acting on ester bonds"/>
    <property type="evidence" value="ECO:0007669"/>
    <property type="project" value="UniProtKB-UniRule"/>
</dbReference>
<dbReference type="PANTHER" id="PTHR33317:SF4">
    <property type="entry name" value="POLYNUCLEOTIDYL TRANSFERASE, RIBONUCLEASE H-LIKE SUPERFAMILY PROTEIN"/>
    <property type="match status" value="1"/>
</dbReference>
<gene>
    <name evidence="7" type="ORF">CJD38_06320</name>
</gene>
<dbReference type="OrthoDB" id="9796140at2"/>
<dbReference type="GO" id="GO:0000967">
    <property type="term" value="P:rRNA 5'-end processing"/>
    <property type="evidence" value="ECO:0007669"/>
    <property type="project" value="UniProtKB-UniRule"/>
</dbReference>
<keyword evidence="1 5" id="KW-0963">Cytoplasm</keyword>
<evidence type="ECO:0000256" key="1">
    <source>
        <dbReference type="ARBA" id="ARBA00022490"/>
    </source>
</evidence>
<evidence type="ECO:0000313" key="8">
    <source>
        <dbReference type="Proteomes" id="UP000244248"/>
    </source>
</evidence>
<proteinExistence type="inferred from homology"/>
<dbReference type="SMART" id="SM00732">
    <property type="entry name" value="YqgFc"/>
    <property type="match status" value="1"/>
</dbReference>
<dbReference type="SUPFAM" id="SSF53098">
    <property type="entry name" value="Ribonuclease H-like"/>
    <property type="match status" value="1"/>
</dbReference>
<evidence type="ECO:0000256" key="2">
    <source>
        <dbReference type="ARBA" id="ARBA00022517"/>
    </source>
</evidence>
<comment type="similarity">
    <text evidence="5">Belongs to the YqgF HJR family.</text>
</comment>
<organism evidence="7 8">
    <name type="scientific">Stenotrophobium rhamnosiphilum</name>
    <dbReference type="NCBI Taxonomy" id="2029166"/>
    <lineage>
        <taxon>Bacteria</taxon>
        <taxon>Pseudomonadati</taxon>
        <taxon>Pseudomonadota</taxon>
        <taxon>Gammaproteobacteria</taxon>
        <taxon>Nevskiales</taxon>
        <taxon>Nevskiaceae</taxon>
        <taxon>Stenotrophobium</taxon>
    </lineage>
</organism>
<sequence>MSSVYLAFDYGEKRIGAAIGDDLTGSARPLPTLATGDWAAIEKLINEWRPAALIVGMPLNEDGSDQLITTLTRKFIRQIEGRIKLPVHTSDERFSSRAADNILRDARASGQMTRRVRKGDRDGQAARVILEQWLRERC</sequence>
<keyword evidence="8" id="KW-1185">Reference proteome</keyword>
<evidence type="ECO:0000259" key="6">
    <source>
        <dbReference type="SMART" id="SM00732"/>
    </source>
</evidence>
<dbReference type="PANTHER" id="PTHR33317">
    <property type="entry name" value="POLYNUCLEOTIDYL TRANSFERASE, RIBONUCLEASE H-LIKE SUPERFAMILY PROTEIN"/>
    <property type="match status" value="1"/>
</dbReference>
<dbReference type="InterPro" id="IPR005227">
    <property type="entry name" value="YqgF"/>
</dbReference>
<dbReference type="InterPro" id="IPR012337">
    <property type="entry name" value="RNaseH-like_sf"/>
</dbReference>
<dbReference type="Pfam" id="PF03652">
    <property type="entry name" value="RuvX"/>
    <property type="match status" value="1"/>
</dbReference>
<keyword evidence="2 5" id="KW-0690">Ribosome biogenesis</keyword>
<accession>A0A2T5MI40</accession>
<dbReference type="InterPro" id="IPR037027">
    <property type="entry name" value="YqgF/RNaseH-like_dom_sf"/>
</dbReference>
<comment type="function">
    <text evidence="5">Could be a nuclease involved in processing of the 5'-end of pre-16S rRNA.</text>
</comment>
<evidence type="ECO:0000256" key="4">
    <source>
        <dbReference type="ARBA" id="ARBA00022801"/>
    </source>
</evidence>
<dbReference type="EC" id="3.1.-.-" evidence="5"/>
<evidence type="ECO:0000313" key="7">
    <source>
        <dbReference type="EMBL" id="PTU32263.1"/>
    </source>
</evidence>
<keyword evidence="3 5" id="KW-0540">Nuclease</keyword>
<dbReference type="NCBIfam" id="TIGR00250">
    <property type="entry name" value="RNAse_H_YqgF"/>
    <property type="match status" value="1"/>
</dbReference>
<dbReference type="Proteomes" id="UP000244248">
    <property type="component" value="Unassembled WGS sequence"/>
</dbReference>
<dbReference type="Gene3D" id="3.30.420.140">
    <property type="entry name" value="YqgF/RNase H-like domain"/>
    <property type="match status" value="1"/>
</dbReference>